<dbReference type="Proteomes" id="UP000243686">
    <property type="component" value="Unassembled WGS sequence"/>
</dbReference>
<keyword evidence="2" id="KW-1185">Reference proteome</keyword>
<evidence type="ECO:0000313" key="1">
    <source>
        <dbReference type="EMBL" id="OON21440.1"/>
    </source>
</evidence>
<feature type="non-terminal residue" evidence="1">
    <location>
        <position position="1"/>
    </location>
</feature>
<dbReference type="AlphaFoldDB" id="A0A1S8X403"/>
<protein>
    <submittedName>
        <fullName evidence="1">Uncharacterized protein</fullName>
    </submittedName>
</protein>
<feature type="non-terminal residue" evidence="1">
    <location>
        <position position="160"/>
    </location>
</feature>
<reference evidence="1 2" key="1">
    <citation type="submission" date="2015-03" db="EMBL/GenBank/DDBJ databases">
        <title>Draft genome of the nematode, Opisthorchis viverrini.</title>
        <authorList>
            <person name="Mitreva M."/>
        </authorList>
    </citation>
    <scope>NUCLEOTIDE SEQUENCE [LARGE SCALE GENOMIC DNA]</scope>
    <source>
        <strain evidence="1">Khon Kaen</strain>
    </source>
</reference>
<organism evidence="1 2">
    <name type="scientific">Opisthorchis viverrini</name>
    <name type="common">Southeast Asian liver fluke</name>
    <dbReference type="NCBI Taxonomy" id="6198"/>
    <lineage>
        <taxon>Eukaryota</taxon>
        <taxon>Metazoa</taxon>
        <taxon>Spiralia</taxon>
        <taxon>Lophotrochozoa</taxon>
        <taxon>Platyhelminthes</taxon>
        <taxon>Trematoda</taxon>
        <taxon>Digenea</taxon>
        <taxon>Opisthorchiida</taxon>
        <taxon>Opisthorchiata</taxon>
        <taxon>Opisthorchiidae</taxon>
        <taxon>Opisthorchis</taxon>
    </lineage>
</organism>
<sequence length="160" mass="18799">CSRWFGVDLDTTLIPSGPETTDRSSEYTVRVLVDMKVKKDILLMKYTEVRIVFFHGSALSVFEEILMQLQVIPLIFALHHPLSRIYRKREKCLYPLFFNLIKYSSEIDRQTETQLTVVDFLEWEFAPKCHIHSLISLCIIESSTKMEKISRKLELLNSIR</sequence>
<gene>
    <name evidence="1" type="ORF">X801_02663</name>
</gene>
<evidence type="ECO:0000313" key="2">
    <source>
        <dbReference type="Proteomes" id="UP000243686"/>
    </source>
</evidence>
<dbReference type="EMBL" id="KV892130">
    <property type="protein sequence ID" value="OON21440.1"/>
    <property type="molecule type" value="Genomic_DNA"/>
</dbReference>
<accession>A0A1S8X403</accession>
<name>A0A1S8X403_OPIVI</name>
<proteinExistence type="predicted"/>